<dbReference type="PANTHER" id="PTHR47658">
    <property type="entry name" value="HIGH MOBILITY GROUP B PROTEIN 12-RELATED"/>
    <property type="match status" value="1"/>
</dbReference>
<dbReference type="PROSITE" id="PS50118">
    <property type="entry name" value="HMG_BOX_2"/>
    <property type="match status" value="1"/>
</dbReference>
<dbReference type="Proteomes" id="UP001153076">
    <property type="component" value="Unassembled WGS sequence"/>
</dbReference>
<keyword evidence="5" id="KW-1185">Reference proteome</keyword>
<evidence type="ECO:0000256" key="1">
    <source>
        <dbReference type="PROSITE-ProRule" id="PRU00267"/>
    </source>
</evidence>
<keyword evidence="1" id="KW-0539">Nucleus</keyword>
<organism evidence="4 5">
    <name type="scientific">Carnegiea gigantea</name>
    <dbReference type="NCBI Taxonomy" id="171969"/>
    <lineage>
        <taxon>Eukaryota</taxon>
        <taxon>Viridiplantae</taxon>
        <taxon>Streptophyta</taxon>
        <taxon>Embryophyta</taxon>
        <taxon>Tracheophyta</taxon>
        <taxon>Spermatophyta</taxon>
        <taxon>Magnoliopsida</taxon>
        <taxon>eudicotyledons</taxon>
        <taxon>Gunneridae</taxon>
        <taxon>Pentapetalae</taxon>
        <taxon>Caryophyllales</taxon>
        <taxon>Cactineae</taxon>
        <taxon>Cactaceae</taxon>
        <taxon>Cactoideae</taxon>
        <taxon>Echinocereeae</taxon>
        <taxon>Carnegiea</taxon>
    </lineage>
</organism>
<evidence type="ECO:0000313" key="5">
    <source>
        <dbReference type="Proteomes" id="UP001153076"/>
    </source>
</evidence>
<evidence type="ECO:0000259" key="3">
    <source>
        <dbReference type="PROSITE" id="PS50118"/>
    </source>
</evidence>
<sequence length="360" mass="41475">MANPQRNRKRVRALRRAPDGSAFQNDECGSSVPVALMDMHECQGTKDVKKDVRIMGKCEPPVVKQMSPSDEPRSAFQFFLESYMKSRNDEDLVEVNREAFDKWKKMSDKEQWPYIQQAEKVERAYMKVIREEVNHMSQGSLRVMMKQIQEWLGSLLRFSSFPAIGSSSYHIVQICCFLLSSDLSPESSSMKMKTAMKTQRTLTIITAIGQNNVRTDAHGRRGVYGELVIKALLQVSFTEQRKSYIQQPALLTTPSPICGCIIFQFLFYNRSKSTHETHDTHLCFFLCKSNIKILHLNAALERNILTQISTKMIMKSGLINVLMMKTLTDIVEHTLYQQPHQIHNYKHPNKEPTDKNPHKN</sequence>
<dbReference type="AlphaFoldDB" id="A0A9Q1KGW9"/>
<dbReference type="GO" id="GO:0010197">
    <property type="term" value="P:polar nucleus fusion"/>
    <property type="evidence" value="ECO:0007669"/>
    <property type="project" value="TreeGrafter"/>
</dbReference>
<dbReference type="Gene3D" id="1.10.30.10">
    <property type="entry name" value="High mobility group box domain"/>
    <property type="match status" value="1"/>
</dbReference>
<dbReference type="SUPFAM" id="SSF47095">
    <property type="entry name" value="HMG-box"/>
    <property type="match status" value="1"/>
</dbReference>
<dbReference type="InterPro" id="IPR036910">
    <property type="entry name" value="HMG_box_dom_sf"/>
</dbReference>
<protein>
    <recommendedName>
        <fullName evidence="3">HMG box domain-containing protein</fullName>
    </recommendedName>
</protein>
<dbReference type="GO" id="GO:0003677">
    <property type="term" value="F:DNA binding"/>
    <property type="evidence" value="ECO:0007669"/>
    <property type="project" value="UniProtKB-UniRule"/>
</dbReference>
<dbReference type="GO" id="GO:0005634">
    <property type="term" value="C:nucleus"/>
    <property type="evidence" value="ECO:0007669"/>
    <property type="project" value="UniProtKB-UniRule"/>
</dbReference>
<reference evidence="4" key="1">
    <citation type="submission" date="2022-04" db="EMBL/GenBank/DDBJ databases">
        <title>Carnegiea gigantea Genome sequencing and assembly v2.</title>
        <authorList>
            <person name="Copetti D."/>
            <person name="Sanderson M.J."/>
            <person name="Burquez A."/>
            <person name="Wojciechowski M.F."/>
        </authorList>
    </citation>
    <scope>NUCLEOTIDE SEQUENCE</scope>
    <source>
        <strain evidence="4">SGP5-SGP5p</strain>
        <tissue evidence="4">Aerial part</tissue>
    </source>
</reference>
<feature type="region of interest" description="Disordered" evidence="2">
    <location>
        <begin position="341"/>
        <end position="360"/>
    </location>
</feature>
<dbReference type="InterPro" id="IPR009071">
    <property type="entry name" value="HMG_box_dom"/>
</dbReference>
<gene>
    <name evidence="4" type="ORF">Cgig2_003703</name>
</gene>
<evidence type="ECO:0000313" key="4">
    <source>
        <dbReference type="EMBL" id="KAJ8442659.1"/>
    </source>
</evidence>
<feature type="compositionally biased region" description="Basic and acidic residues" evidence="2">
    <location>
        <begin position="348"/>
        <end position="360"/>
    </location>
</feature>
<dbReference type="EMBL" id="JAKOGI010000137">
    <property type="protein sequence ID" value="KAJ8442659.1"/>
    <property type="molecule type" value="Genomic_DNA"/>
</dbReference>
<dbReference type="OrthoDB" id="1919336at2759"/>
<feature type="domain" description="HMG box" evidence="3">
    <location>
        <begin position="69"/>
        <end position="133"/>
    </location>
</feature>
<evidence type="ECO:0000256" key="2">
    <source>
        <dbReference type="SAM" id="MobiDB-lite"/>
    </source>
</evidence>
<dbReference type="PANTHER" id="PTHR47658:SF2">
    <property type="entry name" value="HMG-BOX (HIGH MOBILITY GROUP) DNA-BINDING FAMILY PROTEIN"/>
    <property type="match status" value="1"/>
</dbReference>
<comment type="caution">
    <text evidence="4">The sequence shown here is derived from an EMBL/GenBank/DDBJ whole genome shotgun (WGS) entry which is preliminary data.</text>
</comment>
<name>A0A9Q1KGW9_9CARY</name>
<feature type="DNA-binding region" description="HMG box" evidence="1">
    <location>
        <begin position="69"/>
        <end position="133"/>
    </location>
</feature>
<keyword evidence="1" id="KW-0238">DNA-binding</keyword>
<proteinExistence type="predicted"/>
<dbReference type="SMART" id="SM00398">
    <property type="entry name" value="HMG"/>
    <property type="match status" value="1"/>
</dbReference>
<accession>A0A9Q1KGW9</accession>